<keyword evidence="5" id="KW-0812">Transmembrane</keyword>
<keyword evidence="5" id="KW-1133">Transmembrane helix</keyword>
<keyword evidence="4" id="KW-0503">Monooxygenase</keyword>
<dbReference type="InterPro" id="IPR017972">
    <property type="entry name" value="Cyt_P450_CS"/>
</dbReference>
<dbReference type="PRINTS" id="PR00463">
    <property type="entry name" value="EP450I"/>
</dbReference>
<dbReference type="GO" id="GO:0016705">
    <property type="term" value="F:oxidoreductase activity, acting on paired donors, with incorporation or reduction of molecular oxygen"/>
    <property type="evidence" value="ECO:0007669"/>
    <property type="project" value="InterPro"/>
</dbReference>
<evidence type="ECO:0000256" key="5">
    <source>
        <dbReference type="SAM" id="Phobius"/>
    </source>
</evidence>
<dbReference type="AlphaFoldDB" id="A0A397HF35"/>
<dbReference type="SUPFAM" id="SSF48264">
    <property type="entry name" value="Cytochrome P450"/>
    <property type="match status" value="2"/>
</dbReference>
<proteinExistence type="inferred from homology"/>
<keyword evidence="5" id="KW-0472">Membrane</keyword>
<keyword evidence="2 3" id="KW-0408">Iron</keyword>
<feature type="transmembrane region" description="Helical" evidence="5">
    <location>
        <begin position="6"/>
        <end position="27"/>
    </location>
</feature>
<dbReference type="EMBL" id="PQFF01000316">
    <property type="protein sequence ID" value="RHZ61682.1"/>
    <property type="molecule type" value="Genomic_DNA"/>
</dbReference>
<dbReference type="GO" id="GO:0020037">
    <property type="term" value="F:heme binding"/>
    <property type="evidence" value="ECO:0007669"/>
    <property type="project" value="InterPro"/>
</dbReference>
<protein>
    <recommendedName>
        <fullName evidence="8">Cytochrome P450</fullName>
    </recommendedName>
</protein>
<keyword evidence="3 4" id="KW-0349">Heme</keyword>
<dbReference type="Gene3D" id="1.10.630.10">
    <property type="entry name" value="Cytochrome P450"/>
    <property type="match status" value="2"/>
</dbReference>
<dbReference type="STRING" id="1348612.A0A397HF35"/>
<dbReference type="PROSITE" id="PS00086">
    <property type="entry name" value="CYTOCHROME_P450"/>
    <property type="match status" value="1"/>
</dbReference>
<dbReference type="PANTHER" id="PTHR24301:SF2">
    <property type="entry name" value="THROMBOXANE-A SYNTHASE"/>
    <property type="match status" value="1"/>
</dbReference>
<dbReference type="GO" id="GO:0005506">
    <property type="term" value="F:iron ion binding"/>
    <property type="evidence" value="ECO:0007669"/>
    <property type="project" value="InterPro"/>
</dbReference>
<keyword evidence="7" id="KW-1185">Reference proteome</keyword>
<dbReference type="Pfam" id="PF00067">
    <property type="entry name" value="p450"/>
    <property type="match status" value="2"/>
</dbReference>
<dbReference type="OrthoDB" id="1470350at2759"/>
<feature type="binding site" description="axial binding residue" evidence="3">
    <location>
        <position position="608"/>
    </location>
    <ligand>
        <name>heme</name>
        <dbReference type="ChEBI" id="CHEBI:30413"/>
    </ligand>
    <ligandPart>
        <name>Fe</name>
        <dbReference type="ChEBI" id="CHEBI:18248"/>
    </ligandPart>
</feature>
<dbReference type="InterPro" id="IPR036396">
    <property type="entry name" value="Cyt_P450_sf"/>
</dbReference>
<evidence type="ECO:0000313" key="7">
    <source>
        <dbReference type="Proteomes" id="UP000266861"/>
    </source>
</evidence>
<dbReference type="GO" id="GO:0004497">
    <property type="term" value="F:monooxygenase activity"/>
    <property type="evidence" value="ECO:0007669"/>
    <property type="project" value="UniProtKB-KW"/>
</dbReference>
<evidence type="ECO:0000313" key="6">
    <source>
        <dbReference type="EMBL" id="RHZ61682.1"/>
    </source>
</evidence>
<accession>A0A397HF35</accession>
<comment type="similarity">
    <text evidence="4">Belongs to the cytochrome P450 family.</text>
</comment>
<gene>
    <name evidence="6" type="ORF">Glove_346g188</name>
</gene>
<evidence type="ECO:0000256" key="1">
    <source>
        <dbReference type="ARBA" id="ARBA00022723"/>
    </source>
</evidence>
<keyword evidence="4" id="KW-0560">Oxidoreductase</keyword>
<dbReference type="CDD" id="cd00302">
    <property type="entry name" value="cytochrome_P450"/>
    <property type="match status" value="1"/>
</dbReference>
<evidence type="ECO:0000256" key="2">
    <source>
        <dbReference type="ARBA" id="ARBA00023004"/>
    </source>
</evidence>
<evidence type="ECO:0008006" key="8">
    <source>
        <dbReference type="Google" id="ProtNLM"/>
    </source>
</evidence>
<evidence type="ECO:0000256" key="4">
    <source>
        <dbReference type="RuleBase" id="RU000461"/>
    </source>
</evidence>
<reference evidence="6 7" key="1">
    <citation type="submission" date="2018-08" db="EMBL/GenBank/DDBJ databases">
        <title>Genome and evolution of the arbuscular mycorrhizal fungus Diversispora epigaea (formerly Glomus versiforme) and its bacterial endosymbionts.</title>
        <authorList>
            <person name="Sun X."/>
            <person name="Fei Z."/>
            <person name="Harrison M."/>
        </authorList>
    </citation>
    <scope>NUCLEOTIDE SEQUENCE [LARGE SCALE GENOMIC DNA]</scope>
    <source>
        <strain evidence="6 7">IT104</strain>
    </source>
</reference>
<name>A0A397HF35_9GLOM</name>
<dbReference type="InterPro" id="IPR001128">
    <property type="entry name" value="Cyt_P450"/>
</dbReference>
<dbReference type="PRINTS" id="PR00385">
    <property type="entry name" value="P450"/>
</dbReference>
<comment type="cofactor">
    <cofactor evidence="3">
        <name>heme</name>
        <dbReference type="ChEBI" id="CHEBI:30413"/>
    </cofactor>
</comment>
<dbReference type="Proteomes" id="UP000266861">
    <property type="component" value="Unassembled WGS sequence"/>
</dbReference>
<evidence type="ECO:0000256" key="3">
    <source>
        <dbReference type="PIRSR" id="PIRSR602401-1"/>
    </source>
</evidence>
<organism evidence="6 7">
    <name type="scientific">Diversispora epigaea</name>
    <dbReference type="NCBI Taxonomy" id="1348612"/>
    <lineage>
        <taxon>Eukaryota</taxon>
        <taxon>Fungi</taxon>
        <taxon>Fungi incertae sedis</taxon>
        <taxon>Mucoromycota</taxon>
        <taxon>Glomeromycotina</taxon>
        <taxon>Glomeromycetes</taxon>
        <taxon>Diversisporales</taxon>
        <taxon>Diversisporaceae</taxon>
        <taxon>Diversispora</taxon>
    </lineage>
</organism>
<dbReference type="InterPro" id="IPR002401">
    <property type="entry name" value="Cyt_P450_E_grp-I"/>
</dbReference>
<dbReference type="PANTHER" id="PTHR24301">
    <property type="entry name" value="THROMBOXANE-A SYNTHASE"/>
    <property type="match status" value="1"/>
</dbReference>
<keyword evidence="1 3" id="KW-0479">Metal-binding</keyword>
<comment type="caution">
    <text evidence="6">The sequence shown here is derived from an EMBL/GenBank/DDBJ whole genome shotgun (WGS) entry which is preliminary data.</text>
</comment>
<sequence>MAITNFLYEILKISLVALTTYIVYYYYKYFTRENPLPGPFPLPFIGNTHQVFKNFSFNTGALQSKYGDLCEFYMGSERFILLSNDDLIQKTLKPIINGPFHNRVKDDNEGLKEVGILNTGTVFNNDYNDWQYHRKFFTKVLMSPSFIKHSVIAINDSFSEMEQYWDKLGEDTVFEFNRWMKRYFFDTIFITTTSKPAYALVNYYNQITPHEKSPVPKGIVTESDLFIESVDAFGNCLVYFFKIPRIVRNFPGVNRFTQYLKDRLSWLRVTVDNIIKSKREEISKTPIDQKLKSDMLTMFLTVNTERDITERIADDLHDKPMSNKDVGANFIEVMSGVNYYNQITPHEKSPVPKGIVTESDLFIESVDAFGNCLVYFFKIPRIVRNFPGVNRFTQYLKDRLSWLRVTVDNIIKSKREEISKTPIDQKLKSDMLTMFLTVNTERDITERIADDLHDKPMSNKDVGANFIEVMSGGVDTSSHSICFLVNYLENNPRVKKRMIEEIEHVLGKDLNSPFKLEDLTKLVYVDAVIKEASRLHPIIPLNFKKNSVPEDIGDYKWSKDTNFVLNYEGIQRDKSYWKDPETFNPDRFIDNPESKNKVLMFGGGLRMCPGRHLAMTGLKATLAMLYRKYDIELLGPCKEHLVQIRSCDELKVKLRKRKNLNM</sequence>